<feature type="compositionally biased region" description="Polar residues" evidence="11">
    <location>
        <begin position="367"/>
        <end position="384"/>
    </location>
</feature>
<dbReference type="GO" id="GO:0008270">
    <property type="term" value="F:zinc ion binding"/>
    <property type="evidence" value="ECO:0007669"/>
    <property type="project" value="UniProtKB-KW"/>
</dbReference>
<proteinExistence type="predicted"/>
<dbReference type="Proteomes" id="UP000095009">
    <property type="component" value="Unassembled WGS sequence"/>
</dbReference>
<keyword evidence="4 10" id="KW-0863">Zinc-finger</keyword>
<evidence type="ECO:0000256" key="2">
    <source>
        <dbReference type="ARBA" id="ARBA00022723"/>
    </source>
</evidence>
<evidence type="ECO:0000259" key="12">
    <source>
        <dbReference type="PROSITE" id="PS50157"/>
    </source>
</evidence>
<organism evidence="13 14">
    <name type="scientific">Nadsonia fulvescens var. elongata DSM 6958</name>
    <dbReference type="NCBI Taxonomy" id="857566"/>
    <lineage>
        <taxon>Eukaryota</taxon>
        <taxon>Fungi</taxon>
        <taxon>Dikarya</taxon>
        <taxon>Ascomycota</taxon>
        <taxon>Saccharomycotina</taxon>
        <taxon>Dipodascomycetes</taxon>
        <taxon>Dipodascales</taxon>
        <taxon>Dipodascales incertae sedis</taxon>
        <taxon>Nadsonia</taxon>
    </lineage>
</organism>
<feature type="region of interest" description="Disordered" evidence="11">
    <location>
        <begin position="500"/>
        <end position="520"/>
    </location>
</feature>
<evidence type="ECO:0000313" key="13">
    <source>
        <dbReference type="EMBL" id="ODQ63785.1"/>
    </source>
</evidence>
<feature type="compositionally biased region" description="Basic residues" evidence="11">
    <location>
        <begin position="741"/>
        <end position="752"/>
    </location>
</feature>
<dbReference type="GO" id="GO:0000978">
    <property type="term" value="F:RNA polymerase II cis-regulatory region sequence-specific DNA binding"/>
    <property type="evidence" value="ECO:0007669"/>
    <property type="project" value="TreeGrafter"/>
</dbReference>
<dbReference type="AlphaFoldDB" id="A0A1E3PEF1"/>
<dbReference type="InterPro" id="IPR013087">
    <property type="entry name" value="Znf_C2H2_type"/>
</dbReference>
<dbReference type="OrthoDB" id="3437960at2759"/>
<keyword evidence="2" id="KW-0479">Metal-binding</keyword>
<dbReference type="EMBL" id="KV454413">
    <property type="protein sequence ID" value="ODQ63785.1"/>
    <property type="molecule type" value="Genomic_DNA"/>
</dbReference>
<protein>
    <recommendedName>
        <fullName evidence="12">C2H2-type domain-containing protein</fullName>
    </recommendedName>
</protein>
<dbReference type="Pfam" id="PF00096">
    <property type="entry name" value="zf-C2H2"/>
    <property type="match status" value="3"/>
</dbReference>
<feature type="domain" description="C2H2-type" evidence="12">
    <location>
        <begin position="909"/>
        <end position="938"/>
    </location>
</feature>
<dbReference type="Gene3D" id="3.30.160.60">
    <property type="entry name" value="Classic Zinc Finger"/>
    <property type="match status" value="6"/>
</dbReference>
<feature type="domain" description="C2H2-type" evidence="12">
    <location>
        <begin position="881"/>
        <end position="908"/>
    </location>
</feature>
<evidence type="ECO:0000256" key="7">
    <source>
        <dbReference type="ARBA" id="ARBA00023125"/>
    </source>
</evidence>
<dbReference type="PANTHER" id="PTHR45718:SF6">
    <property type="entry name" value="ZINC FINGER PROTEIN GLI2"/>
    <property type="match status" value="1"/>
</dbReference>
<feature type="domain" description="C2H2-type" evidence="12">
    <location>
        <begin position="853"/>
        <end position="880"/>
    </location>
</feature>
<dbReference type="InterPro" id="IPR043359">
    <property type="entry name" value="GLI-like"/>
</dbReference>
<evidence type="ECO:0000256" key="6">
    <source>
        <dbReference type="ARBA" id="ARBA00023015"/>
    </source>
</evidence>
<keyword evidence="14" id="KW-1185">Reference proteome</keyword>
<keyword evidence="5" id="KW-0862">Zinc</keyword>
<evidence type="ECO:0000256" key="8">
    <source>
        <dbReference type="ARBA" id="ARBA00023163"/>
    </source>
</evidence>
<reference evidence="13 14" key="1">
    <citation type="journal article" date="2016" name="Proc. Natl. Acad. Sci. U.S.A.">
        <title>Comparative genomics of biotechnologically important yeasts.</title>
        <authorList>
            <person name="Riley R."/>
            <person name="Haridas S."/>
            <person name="Wolfe K.H."/>
            <person name="Lopes M.R."/>
            <person name="Hittinger C.T."/>
            <person name="Goeker M."/>
            <person name="Salamov A.A."/>
            <person name="Wisecaver J.H."/>
            <person name="Long T.M."/>
            <person name="Calvey C.H."/>
            <person name="Aerts A.L."/>
            <person name="Barry K.W."/>
            <person name="Choi C."/>
            <person name="Clum A."/>
            <person name="Coughlan A.Y."/>
            <person name="Deshpande S."/>
            <person name="Douglass A.P."/>
            <person name="Hanson S.J."/>
            <person name="Klenk H.-P."/>
            <person name="LaButti K.M."/>
            <person name="Lapidus A."/>
            <person name="Lindquist E.A."/>
            <person name="Lipzen A.M."/>
            <person name="Meier-Kolthoff J.P."/>
            <person name="Ohm R.A."/>
            <person name="Otillar R.P."/>
            <person name="Pangilinan J.L."/>
            <person name="Peng Y."/>
            <person name="Rokas A."/>
            <person name="Rosa C.A."/>
            <person name="Scheuner C."/>
            <person name="Sibirny A.A."/>
            <person name="Slot J.C."/>
            <person name="Stielow J.B."/>
            <person name="Sun H."/>
            <person name="Kurtzman C.P."/>
            <person name="Blackwell M."/>
            <person name="Grigoriev I.V."/>
            <person name="Jeffries T.W."/>
        </authorList>
    </citation>
    <scope>NUCLEOTIDE SEQUENCE [LARGE SCALE GENOMIC DNA]</scope>
    <source>
        <strain evidence="13 14">DSM 6958</strain>
    </source>
</reference>
<evidence type="ECO:0000256" key="11">
    <source>
        <dbReference type="SAM" id="MobiDB-lite"/>
    </source>
</evidence>
<feature type="compositionally biased region" description="Polar residues" evidence="11">
    <location>
        <begin position="691"/>
        <end position="711"/>
    </location>
</feature>
<dbReference type="FunFam" id="3.30.160.60:FF:000322">
    <property type="entry name" value="GDNF-inducible zinc finger protein 1"/>
    <property type="match status" value="1"/>
</dbReference>
<dbReference type="GO" id="GO:0000981">
    <property type="term" value="F:DNA-binding transcription factor activity, RNA polymerase II-specific"/>
    <property type="evidence" value="ECO:0007669"/>
    <property type="project" value="UniProtKB-ARBA"/>
</dbReference>
<keyword evidence="7" id="KW-0238">DNA-binding</keyword>
<dbReference type="GO" id="GO:0005634">
    <property type="term" value="C:nucleus"/>
    <property type="evidence" value="ECO:0007669"/>
    <property type="project" value="UniProtKB-SubCell"/>
</dbReference>
<name>A0A1E3PEF1_9ASCO</name>
<feature type="region of interest" description="Disordered" evidence="11">
    <location>
        <begin position="682"/>
        <end position="756"/>
    </location>
</feature>
<keyword evidence="9" id="KW-0539">Nucleus</keyword>
<gene>
    <name evidence="13" type="ORF">NADFUDRAFT_83914</name>
</gene>
<keyword evidence="3" id="KW-0677">Repeat</keyword>
<evidence type="ECO:0000256" key="5">
    <source>
        <dbReference type="ARBA" id="ARBA00022833"/>
    </source>
</evidence>
<evidence type="ECO:0000256" key="10">
    <source>
        <dbReference type="PROSITE-ProRule" id="PRU00042"/>
    </source>
</evidence>
<dbReference type="PROSITE" id="PS00028">
    <property type="entry name" value="ZINC_FINGER_C2H2_1"/>
    <property type="match status" value="4"/>
</dbReference>
<evidence type="ECO:0000256" key="4">
    <source>
        <dbReference type="ARBA" id="ARBA00022771"/>
    </source>
</evidence>
<dbReference type="FunFam" id="3.30.160.60:FF:002343">
    <property type="entry name" value="Zinc finger protein 33A"/>
    <property type="match status" value="1"/>
</dbReference>
<dbReference type="SUPFAM" id="SSF57667">
    <property type="entry name" value="beta-beta-alpha zinc fingers"/>
    <property type="match status" value="3"/>
</dbReference>
<feature type="region of interest" description="Disordered" evidence="11">
    <location>
        <begin position="21"/>
        <end position="41"/>
    </location>
</feature>
<dbReference type="STRING" id="857566.A0A1E3PEF1"/>
<dbReference type="PANTHER" id="PTHR45718">
    <property type="entry name" value="TRANSCRIPTIONAL ACTIVATOR CUBITUS INTERRUPTUS"/>
    <property type="match status" value="1"/>
</dbReference>
<dbReference type="InterPro" id="IPR036236">
    <property type="entry name" value="Znf_C2H2_sf"/>
</dbReference>
<sequence>MRPSSSSAQLSIDAFCCDPSYQGQTSGTERPEDNPSENLCKSAVPDIHSNYSNTHVNSQTFDCHNTLGPKTNYPLSDFPNEDRGHNKTISNMEKLSEHESESESITRSESPFSCEECPDFSDECPDDCFAECPEDCANACLEVCPKECPDECPEECPDDCSEGCPEIRPEVCPEICPKVCTDNSCDIDIDNYGRCYEDSKDLPSYHCHDLLDRPPSKIDSFESLFYCHWGDDCDSFQFTSQQELDSHLRVHLEAQIPKTKSISLNSNDTTASSKNLSSFTADIKQPVTKLSGLVQDANTCSPEFINRKIQLGDATDLSSQYTLNDGKAADEAFASGFQSHGYGTESSQTSSSLKAVPHFKPEPVIKPTSSLKVSQQIPPNETITDTPSGDFLSCQWDSCSLTAKEIDDILEHVRSEHLAQGIKTHHLCEEHDLDRCQHDSIIEETGTLSSFCGHKPHVHSVIPSSDVTSSQYAHSHCQHCPPNNSQSHFCSLVNHHHHHHHHHHQQYSQPSNESSYNQNFSYVNPDSVSRGYSQVPPPKVDIFHACCASHVLSAHASKDKSVQGDHFHPLSFQLPTPAHTPTHPQLSTNNNSSYDISSCGFSSCLPTDFNSNSGADIESSSEFLPCEWSDCDFSTLSPHELDLHISQLHEQQNESLSSNSEHQQTHISCQNIDNYDQQIHNHSQHNDNQHIHTNSQLSHSQPPSNQNQHYHGSNGEYYPTHHSHNHSHQTCYNHHNSPPPPHHHHHHHHHHSNKDLDVSILPKQNNRECCGPSMLPKDVKLTYVCRWTNNDHECSLQFDSCEDLSTHIINDHIGSRKSRYVCDWKGCNRNCRPFTQRQKIVRHLLTHTKFRPFTCHECGATFGEESVLKQHLRIHSGEKPFNCNICGKSFAANTALSIHLRTHTGEKPLRCKRPGCNKRFSESSNLAKHMKTHENEKRHTCDFSGCGKKFRRHGQLERHASLHVRYPGIKSEDTKKPTVVL</sequence>
<comment type="subcellular location">
    <subcellularLocation>
        <location evidence="1">Nucleus</location>
    </subcellularLocation>
</comment>
<dbReference type="SMART" id="SM00355">
    <property type="entry name" value="ZnF_C2H2"/>
    <property type="match status" value="9"/>
</dbReference>
<feature type="region of interest" description="Disordered" evidence="11">
    <location>
        <begin position="364"/>
        <end position="384"/>
    </location>
</feature>
<evidence type="ECO:0000313" key="14">
    <source>
        <dbReference type="Proteomes" id="UP000095009"/>
    </source>
</evidence>
<evidence type="ECO:0000256" key="3">
    <source>
        <dbReference type="ARBA" id="ARBA00022737"/>
    </source>
</evidence>
<feature type="domain" description="C2H2-type" evidence="12">
    <location>
        <begin position="939"/>
        <end position="963"/>
    </location>
</feature>
<dbReference type="PROSITE" id="PS50157">
    <property type="entry name" value="ZINC_FINGER_C2H2_2"/>
    <property type="match status" value="4"/>
</dbReference>
<keyword evidence="6" id="KW-0805">Transcription regulation</keyword>
<feature type="compositionally biased region" description="Polar residues" evidence="11">
    <location>
        <begin position="506"/>
        <end position="520"/>
    </location>
</feature>
<evidence type="ECO:0000256" key="9">
    <source>
        <dbReference type="ARBA" id="ARBA00023242"/>
    </source>
</evidence>
<accession>A0A1E3PEF1</accession>
<keyword evidence="8" id="KW-0804">Transcription</keyword>
<feature type="region of interest" description="Disordered" evidence="11">
    <location>
        <begin position="92"/>
        <end position="113"/>
    </location>
</feature>
<dbReference type="FunFam" id="3.30.160.60:FF:000125">
    <property type="entry name" value="Putative zinc finger protein 143"/>
    <property type="match status" value="1"/>
</dbReference>
<evidence type="ECO:0000256" key="1">
    <source>
        <dbReference type="ARBA" id="ARBA00004123"/>
    </source>
</evidence>
<feature type="compositionally biased region" description="Basic and acidic residues" evidence="11">
    <location>
        <begin position="94"/>
        <end position="106"/>
    </location>
</feature>